<evidence type="ECO:0000259" key="4">
    <source>
        <dbReference type="PROSITE" id="PS51077"/>
    </source>
</evidence>
<evidence type="ECO:0000259" key="5">
    <source>
        <dbReference type="PROSITE" id="PS51078"/>
    </source>
</evidence>
<proteinExistence type="predicted"/>
<dbReference type="Pfam" id="PF01614">
    <property type="entry name" value="IclR_C"/>
    <property type="match status" value="1"/>
</dbReference>
<dbReference type="OrthoDB" id="8479143at2"/>
<protein>
    <submittedName>
        <fullName evidence="6">IclR family transcriptional regulator</fullName>
    </submittedName>
</protein>
<dbReference type="SUPFAM" id="SSF55781">
    <property type="entry name" value="GAF domain-like"/>
    <property type="match status" value="1"/>
</dbReference>
<dbReference type="InterPro" id="IPR036390">
    <property type="entry name" value="WH_DNA-bd_sf"/>
</dbReference>
<evidence type="ECO:0000313" key="7">
    <source>
        <dbReference type="Proteomes" id="UP000490386"/>
    </source>
</evidence>
<organism evidence="6 7">
    <name type="scientific">Pseudoclavibacter terrae</name>
    <dbReference type="NCBI Taxonomy" id="1530195"/>
    <lineage>
        <taxon>Bacteria</taxon>
        <taxon>Bacillati</taxon>
        <taxon>Actinomycetota</taxon>
        <taxon>Actinomycetes</taxon>
        <taxon>Micrococcales</taxon>
        <taxon>Microbacteriaceae</taxon>
        <taxon>Pseudoclavibacter</taxon>
    </lineage>
</organism>
<dbReference type="Gene3D" id="3.30.450.40">
    <property type="match status" value="1"/>
</dbReference>
<keyword evidence="7" id="KW-1185">Reference proteome</keyword>
<evidence type="ECO:0000256" key="1">
    <source>
        <dbReference type="ARBA" id="ARBA00023015"/>
    </source>
</evidence>
<dbReference type="InterPro" id="IPR029016">
    <property type="entry name" value="GAF-like_dom_sf"/>
</dbReference>
<dbReference type="Proteomes" id="UP000490386">
    <property type="component" value="Unassembled WGS sequence"/>
</dbReference>
<dbReference type="Gene3D" id="1.10.10.10">
    <property type="entry name" value="Winged helix-like DNA-binding domain superfamily/Winged helix DNA-binding domain"/>
    <property type="match status" value="1"/>
</dbReference>
<dbReference type="GO" id="GO:0003700">
    <property type="term" value="F:DNA-binding transcription factor activity"/>
    <property type="evidence" value="ECO:0007669"/>
    <property type="project" value="TreeGrafter"/>
</dbReference>
<keyword evidence="3" id="KW-0804">Transcription</keyword>
<dbReference type="Pfam" id="PF09339">
    <property type="entry name" value="HTH_IclR"/>
    <property type="match status" value="1"/>
</dbReference>
<dbReference type="PANTHER" id="PTHR30136:SF24">
    <property type="entry name" value="HTH-TYPE TRANSCRIPTIONAL REPRESSOR ALLR"/>
    <property type="match status" value="1"/>
</dbReference>
<dbReference type="EMBL" id="WBJX01000001">
    <property type="protein sequence ID" value="KAB1639133.1"/>
    <property type="molecule type" value="Genomic_DNA"/>
</dbReference>
<feature type="domain" description="IclR-ED" evidence="5">
    <location>
        <begin position="80"/>
        <end position="263"/>
    </location>
</feature>
<dbReference type="GO" id="GO:0003677">
    <property type="term" value="F:DNA binding"/>
    <property type="evidence" value="ECO:0007669"/>
    <property type="project" value="UniProtKB-KW"/>
</dbReference>
<feature type="domain" description="HTH iclR-type" evidence="4">
    <location>
        <begin position="21"/>
        <end position="79"/>
    </location>
</feature>
<sequence>MTETTRMVIMDDVDRSPAPSAGASEKTLRVLAAALAHPRFTDIVAEAGLAKATVHRILATLVAQEYLGGGAEQGYRAGPTLLALSGRALASVDISSVAAPLVEQLAGEVDCTIHVGVATDSEMVYVIRRDAAKPYRMRSRVGLAVPMHSSGMGKVVLADWAPERVDALAERVGLPRRTDLTITDLDALHEELARVRARGYATDLGENESGTVCVSAPIRDHTGAVTHGLSVSSIELEYPGHTIEELAPAAIAAADRISRQLGAPSA</sequence>
<comment type="caution">
    <text evidence="6">The sequence shown here is derived from an EMBL/GenBank/DDBJ whole genome shotgun (WGS) entry which is preliminary data.</text>
</comment>
<gene>
    <name evidence="6" type="ORF">F8O03_01960</name>
</gene>
<dbReference type="InterPro" id="IPR050707">
    <property type="entry name" value="HTH_MetabolicPath_Reg"/>
</dbReference>
<accession>A0A7J5B4T8</accession>
<dbReference type="GO" id="GO:0045892">
    <property type="term" value="P:negative regulation of DNA-templated transcription"/>
    <property type="evidence" value="ECO:0007669"/>
    <property type="project" value="TreeGrafter"/>
</dbReference>
<dbReference type="InterPro" id="IPR014757">
    <property type="entry name" value="Tscrpt_reg_IclR_C"/>
</dbReference>
<keyword evidence="2" id="KW-0238">DNA-binding</keyword>
<dbReference type="AlphaFoldDB" id="A0A7J5B4T8"/>
<dbReference type="SMART" id="SM00346">
    <property type="entry name" value="HTH_ICLR"/>
    <property type="match status" value="1"/>
</dbReference>
<dbReference type="PROSITE" id="PS51077">
    <property type="entry name" value="HTH_ICLR"/>
    <property type="match status" value="1"/>
</dbReference>
<dbReference type="SUPFAM" id="SSF46785">
    <property type="entry name" value="Winged helix' DNA-binding domain"/>
    <property type="match status" value="1"/>
</dbReference>
<evidence type="ECO:0000313" key="6">
    <source>
        <dbReference type="EMBL" id="KAB1639133.1"/>
    </source>
</evidence>
<evidence type="ECO:0000256" key="2">
    <source>
        <dbReference type="ARBA" id="ARBA00023125"/>
    </source>
</evidence>
<dbReference type="InterPro" id="IPR005471">
    <property type="entry name" value="Tscrpt_reg_IclR_N"/>
</dbReference>
<name>A0A7J5B4T8_9MICO</name>
<evidence type="ECO:0000256" key="3">
    <source>
        <dbReference type="ARBA" id="ARBA00023163"/>
    </source>
</evidence>
<dbReference type="PROSITE" id="PS51078">
    <property type="entry name" value="ICLR_ED"/>
    <property type="match status" value="1"/>
</dbReference>
<keyword evidence="1" id="KW-0805">Transcription regulation</keyword>
<reference evidence="6 7" key="1">
    <citation type="submission" date="2019-09" db="EMBL/GenBank/DDBJ databases">
        <title>Phylogeny of genus Pseudoclavibacter and closely related genus.</title>
        <authorList>
            <person name="Li Y."/>
        </authorList>
    </citation>
    <scope>NUCLEOTIDE SEQUENCE [LARGE SCALE GENOMIC DNA]</scope>
    <source>
        <strain evidence="6 7">THG-MD12</strain>
    </source>
</reference>
<dbReference type="PANTHER" id="PTHR30136">
    <property type="entry name" value="HELIX-TURN-HELIX TRANSCRIPTIONAL REGULATOR, ICLR FAMILY"/>
    <property type="match status" value="1"/>
</dbReference>
<dbReference type="InterPro" id="IPR036388">
    <property type="entry name" value="WH-like_DNA-bd_sf"/>
</dbReference>